<feature type="transmembrane region" description="Helical" evidence="19">
    <location>
        <begin position="64"/>
        <end position="83"/>
    </location>
</feature>
<evidence type="ECO:0000256" key="9">
    <source>
        <dbReference type="ARBA" id="ARBA00023136"/>
    </source>
</evidence>
<dbReference type="Proteomes" id="UP000095282">
    <property type="component" value="Unplaced"/>
</dbReference>
<evidence type="ECO:0000256" key="2">
    <source>
        <dbReference type="ARBA" id="ARBA00022475"/>
    </source>
</evidence>
<keyword evidence="3" id="KW-0145">Chemotaxis</keyword>
<evidence type="ECO:0000256" key="15">
    <source>
        <dbReference type="ARBA" id="ARBA00064300"/>
    </source>
</evidence>
<feature type="transmembrane region" description="Helical" evidence="19">
    <location>
        <begin position="35"/>
        <end position="52"/>
    </location>
</feature>
<keyword evidence="8" id="KW-0969">Cilium</keyword>
<evidence type="ECO:0000256" key="13">
    <source>
        <dbReference type="ARBA" id="ARBA00054965"/>
    </source>
</evidence>
<evidence type="ECO:0000256" key="14">
    <source>
        <dbReference type="ARBA" id="ARBA00061678"/>
    </source>
</evidence>
<dbReference type="PANTHER" id="PTHR22943:SF64">
    <property type="entry name" value="SEVEN TM RECEPTOR"/>
    <property type="match status" value="1"/>
</dbReference>
<evidence type="ECO:0000313" key="21">
    <source>
        <dbReference type="WBParaSite" id="Csp11.Scaffold579.g4535.t2"/>
    </source>
</evidence>
<dbReference type="GO" id="GO:0006935">
    <property type="term" value="P:chemotaxis"/>
    <property type="evidence" value="ECO:0007669"/>
    <property type="project" value="UniProtKB-KW"/>
</dbReference>
<feature type="transmembrane region" description="Helical" evidence="19">
    <location>
        <begin position="273"/>
        <end position="297"/>
    </location>
</feature>
<evidence type="ECO:0000256" key="7">
    <source>
        <dbReference type="ARBA" id="ARBA00022989"/>
    </source>
</evidence>
<dbReference type="WBParaSite" id="Csp11.Scaffold579.g4535.t2">
    <property type="protein sequence ID" value="Csp11.Scaffold579.g4535.t2"/>
    <property type="gene ID" value="Csp11.Scaffold579.g4535"/>
</dbReference>
<dbReference type="GO" id="GO:0060170">
    <property type="term" value="C:ciliary membrane"/>
    <property type="evidence" value="ECO:0007669"/>
    <property type="project" value="UniProtKB-SubCell"/>
</dbReference>
<comment type="subcellular location">
    <subcellularLocation>
        <location evidence="1">Cell projection</location>
        <location evidence="1">Cilium membrane</location>
        <topology evidence="1">Multi-pass membrane protein</topology>
    </subcellularLocation>
</comment>
<keyword evidence="10" id="KW-0675">Receptor</keyword>
<keyword evidence="11" id="KW-0325">Glycoprotein</keyword>
<evidence type="ECO:0000313" key="20">
    <source>
        <dbReference type="Proteomes" id="UP000095282"/>
    </source>
</evidence>
<dbReference type="GO" id="GO:0038022">
    <property type="term" value="F:G protein-coupled olfactory receptor activity"/>
    <property type="evidence" value="ECO:0007669"/>
    <property type="project" value="TreeGrafter"/>
</dbReference>
<name>A0A1I7TC94_9PELO</name>
<comment type="function">
    <text evidence="13">An odorant receptor which affects chemotaxis to the volatile odorant diacetyl. Specifies AWA neuronal cell fate via the odr-7 pathway.</text>
</comment>
<accession>A0A1I7TC94</accession>
<dbReference type="STRING" id="1561998.A0A1I7TC94"/>
<keyword evidence="6" id="KW-0552">Olfaction</keyword>
<keyword evidence="12" id="KW-0966">Cell projection</keyword>
<evidence type="ECO:0000256" key="19">
    <source>
        <dbReference type="SAM" id="Phobius"/>
    </source>
</evidence>
<evidence type="ECO:0000256" key="17">
    <source>
        <dbReference type="ARBA" id="ARBA00078653"/>
    </source>
</evidence>
<reference evidence="21" key="1">
    <citation type="submission" date="2016-11" db="UniProtKB">
        <authorList>
            <consortium name="WormBaseParasite"/>
        </authorList>
    </citation>
    <scope>IDENTIFICATION</scope>
</reference>
<proteinExistence type="inferred from homology"/>
<organism evidence="20 21">
    <name type="scientific">Caenorhabditis tropicalis</name>
    <dbReference type="NCBI Taxonomy" id="1561998"/>
    <lineage>
        <taxon>Eukaryota</taxon>
        <taxon>Metazoa</taxon>
        <taxon>Ecdysozoa</taxon>
        <taxon>Nematoda</taxon>
        <taxon>Chromadorea</taxon>
        <taxon>Rhabditida</taxon>
        <taxon>Rhabditina</taxon>
        <taxon>Rhabditomorpha</taxon>
        <taxon>Rhabditoidea</taxon>
        <taxon>Rhabditidae</taxon>
        <taxon>Peloderinae</taxon>
        <taxon>Caenorhabditis</taxon>
    </lineage>
</organism>
<evidence type="ECO:0000256" key="11">
    <source>
        <dbReference type="ARBA" id="ARBA00023180"/>
    </source>
</evidence>
<evidence type="ECO:0000256" key="1">
    <source>
        <dbReference type="ARBA" id="ARBA00004272"/>
    </source>
</evidence>
<evidence type="ECO:0000256" key="5">
    <source>
        <dbReference type="ARBA" id="ARBA00022692"/>
    </source>
</evidence>
<evidence type="ECO:0000256" key="12">
    <source>
        <dbReference type="ARBA" id="ARBA00023273"/>
    </source>
</evidence>
<evidence type="ECO:0000256" key="8">
    <source>
        <dbReference type="ARBA" id="ARBA00023069"/>
    </source>
</evidence>
<keyword evidence="7 19" id="KW-1133">Transmembrane helix</keyword>
<dbReference type="PANTHER" id="PTHR22943">
    <property type="entry name" value="7-TRANSMEMBRANE DOMAIN RECEPTOR C.ELEGANS"/>
    <property type="match status" value="1"/>
</dbReference>
<evidence type="ECO:0000256" key="4">
    <source>
        <dbReference type="ARBA" id="ARBA00022606"/>
    </source>
</evidence>
<protein>
    <recommendedName>
        <fullName evidence="16">Serpentine receptor class r-10</fullName>
    </recommendedName>
    <alternativeName>
        <fullName evidence="17">Odorant response abnormal protein 10</fullName>
    </alternativeName>
    <alternativeName>
        <fullName evidence="18">Olfactory receptor 10</fullName>
    </alternativeName>
</protein>
<dbReference type="SUPFAM" id="SSF81321">
    <property type="entry name" value="Family A G protein-coupled receptor-like"/>
    <property type="match status" value="1"/>
</dbReference>
<evidence type="ECO:0000256" key="18">
    <source>
        <dbReference type="ARBA" id="ARBA00082489"/>
    </source>
</evidence>
<dbReference type="InterPro" id="IPR019428">
    <property type="entry name" value="7TM_GPCR_serpentine_rcpt_Str"/>
</dbReference>
<dbReference type="FunFam" id="1.20.1070.10:FF:000128">
    <property type="entry name" value="Seven TM Receptor"/>
    <property type="match status" value="1"/>
</dbReference>
<dbReference type="Pfam" id="PF10326">
    <property type="entry name" value="7TM_GPCR_Str"/>
    <property type="match status" value="2"/>
</dbReference>
<keyword evidence="20" id="KW-1185">Reference proteome</keyword>
<feature type="transmembrane region" description="Helical" evidence="19">
    <location>
        <begin position="309"/>
        <end position="330"/>
    </location>
</feature>
<keyword evidence="5 19" id="KW-0812">Transmembrane</keyword>
<keyword evidence="4" id="KW-0716">Sensory transduction</keyword>
<feature type="transmembrane region" description="Helical" evidence="19">
    <location>
        <begin position="104"/>
        <end position="132"/>
    </location>
</feature>
<feature type="transmembrane region" description="Helical" evidence="19">
    <location>
        <begin position="221"/>
        <end position="244"/>
    </location>
</feature>
<evidence type="ECO:0000256" key="6">
    <source>
        <dbReference type="ARBA" id="ARBA00022725"/>
    </source>
</evidence>
<keyword evidence="2" id="KW-1003">Cell membrane</keyword>
<feature type="transmembrane region" description="Helical" evidence="19">
    <location>
        <begin position="6"/>
        <end position="28"/>
    </location>
</feature>
<evidence type="ECO:0000256" key="3">
    <source>
        <dbReference type="ARBA" id="ARBA00022500"/>
    </source>
</evidence>
<comment type="similarity">
    <text evidence="14">Belongs to the nematode receptor-like protein str family.</text>
</comment>
<dbReference type="GO" id="GO:0042048">
    <property type="term" value="P:olfactory behavior"/>
    <property type="evidence" value="ECO:0007669"/>
    <property type="project" value="TreeGrafter"/>
</dbReference>
<dbReference type="AlphaFoldDB" id="A0A1I7TC94"/>
<evidence type="ECO:0000256" key="16">
    <source>
        <dbReference type="ARBA" id="ARBA00067967"/>
    </source>
</evidence>
<evidence type="ECO:0000256" key="10">
    <source>
        <dbReference type="ARBA" id="ARBA00023170"/>
    </source>
</evidence>
<comment type="subunit">
    <text evidence="15">Interacts with odr-4.</text>
</comment>
<keyword evidence="9 19" id="KW-0472">Membrane</keyword>
<feature type="transmembrane region" description="Helical" evidence="19">
    <location>
        <begin position="152"/>
        <end position="170"/>
    </location>
</feature>
<sequence length="364" mass="41971">MQLYKALVAQTVIPVLLLFMPFGLLFTLPIFEIDCQLLASLITLIFAIYPAVDPLPILYFIDYYRIPILAGLVVVDSVITSNFQNCQSYKSAFFMVVDVKNRHLSPWIAEVCIEMLCGFIAVTVNGIAIHFVYRFFALERQGRLRYFNSQFLIIWFSIPLLAGTIWFFVTRFAFPMNKPTTEYIRSTVKQYFNLNIDDCVYGAAVFYPLDENGKKFISWRSFIGLSCYLTLLTIPFLIILVCGAKSWRKVKRLLEHGESEFARNLQMQLYRALIVQTIIPILFFFIPFGVLFILPVFEINVQFLSGPVTVVLAVYPAIDSLPTLLCVDYYRIAIFNYFKYCRCKNTRIEGTGDESVSRAYQTTN</sequence>